<dbReference type="OrthoDB" id="415706at2759"/>
<feature type="non-terminal residue" evidence="2">
    <location>
        <position position="1"/>
    </location>
</feature>
<dbReference type="Pfam" id="PF19434">
    <property type="entry name" value="OPA1_C"/>
    <property type="match status" value="1"/>
</dbReference>
<name>A0A6G0XL91_APHCR</name>
<dbReference type="InterPro" id="IPR027417">
    <property type="entry name" value="P-loop_NTPase"/>
</dbReference>
<sequence length="134" mass="15824">NITTRTYKNAVKKSLIDMYFELLDELNDYDSNYQTQDNFPRVIVIGDQSSGKTSELEMLRVIQLNTLEDKCIKDKHNWDQAAQFLISTLEHNLKIINCFIIIFDALQNFFYTLEKIKQIQEKLEDLIQALNKEK</sequence>
<dbReference type="AlphaFoldDB" id="A0A6G0XL91"/>
<organism evidence="2 3">
    <name type="scientific">Aphis craccivora</name>
    <name type="common">Cowpea aphid</name>
    <dbReference type="NCBI Taxonomy" id="307492"/>
    <lineage>
        <taxon>Eukaryota</taxon>
        <taxon>Metazoa</taxon>
        <taxon>Ecdysozoa</taxon>
        <taxon>Arthropoda</taxon>
        <taxon>Hexapoda</taxon>
        <taxon>Insecta</taxon>
        <taxon>Pterygota</taxon>
        <taxon>Neoptera</taxon>
        <taxon>Paraneoptera</taxon>
        <taxon>Hemiptera</taxon>
        <taxon>Sternorrhyncha</taxon>
        <taxon>Aphidomorpha</taxon>
        <taxon>Aphidoidea</taxon>
        <taxon>Aphididae</taxon>
        <taxon>Aphidini</taxon>
        <taxon>Aphis</taxon>
        <taxon>Aphis</taxon>
    </lineage>
</organism>
<comment type="caution">
    <text evidence="2">The sequence shown here is derived from an EMBL/GenBank/DDBJ whole genome shotgun (WGS) entry which is preliminary data.</text>
</comment>
<feature type="domain" description="Dynamin-like GTPase OPA1 C-terminal" evidence="1">
    <location>
        <begin position="55"/>
        <end position="96"/>
    </location>
</feature>
<reference evidence="2 3" key="1">
    <citation type="submission" date="2019-08" db="EMBL/GenBank/DDBJ databases">
        <title>Whole genome of Aphis craccivora.</title>
        <authorList>
            <person name="Voronova N.V."/>
            <person name="Shulinski R.S."/>
            <person name="Bandarenka Y.V."/>
            <person name="Zhorov D.G."/>
            <person name="Warner D."/>
        </authorList>
    </citation>
    <scope>NUCLEOTIDE SEQUENCE [LARGE SCALE GENOMIC DNA]</scope>
    <source>
        <strain evidence="2">180601</strain>
        <tissue evidence="2">Whole Body</tissue>
    </source>
</reference>
<evidence type="ECO:0000313" key="2">
    <source>
        <dbReference type="EMBL" id="KAF0741194.1"/>
    </source>
</evidence>
<dbReference type="EMBL" id="VUJU01007733">
    <property type="protein sequence ID" value="KAF0741194.1"/>
    <property type="molecule type" value="Genomic_DNA"/>
</dbReference>
<accession>A0A6G0XL91</accession>
<dbReference type="InterPro" id="IPR045817">
    <property type="entry name" value="OPA1_C"/>
</dbReference>
<keyword evidence="3" id="KW-1185">Reference proteome</keyword>
<proteinExistence type="predicted"/>
<dbReference type="SUPFAM" id="SSF52540">
    <property type="entry name" value="P-loop containing nucleoside triphosphate hydrolases"/>
    <property type="match status" value="1"/>
</dbReference>
<dbReference type="Gene3D" id="3.40.50.300">
    <property type="entry name" value="P-loop containing nucleotide triphosphate hydrolases"/>
    <property type="match status" value="1"/>
</dbReference>
<evidence type="ECO:0000313" key="3">
    <source>
        <dbReference type="Proteomes" id="UP000478052"/>
    </source>
</evidence>
<evidence type="ECO:0000259" key="1">
    <source>
        <dbReference type="Pfam" id="PF19434"/>
    </source>
</evidence>
<gene>
    <name evidence="2" type="ORF">FWK35_00025166</name>
</gene>
<protein>
    <submittedName>
        <fullName evidence="2">Dynamin-like 120 kDa protein, mitochondrial isoform X2</fullName>
    </submittedName>
</protein>
<dbReference type="Proteomes" id="UP000478052">
    <property type="component" value="Unassembled WGS sequence"/>
</dbReference>